<feature type="transmembrane region" description="Helical" evidence="1">
    <location>
        <begin position="20"/>
        <end position="42"/>
    </location>
</feature>
<keyword evidence="1" id="KW-0472">Membrane</keyword>
<dbReference type="AlphaFoldDB" id="A0A397TWB3"/>
<keyword evidence="1" id="KW-0812">Transmembrane</keyword>
<proteinExistence type="predicted"/>
<name>A0A397TWB3_9GLOM</name>
<dbReference type="EMBL" id="QKWP01003262">
    <property type="protein sequence ID" value="RIB01198.1"/>
    <property type="molecule type" value="Genomic_DNA"/>
</dbReference>
<organism evidence="2 3">
    <name type="scientific">Gigaspora rosea</name>
    <dbReference type="NCBI Taxonomy" id="44941"/>
    <lineage>
        <taxon>Eukaryota</taxon>
        <taxon>Fungi</taxon>
        <taxon>Fungi incertae sedis</taxon>
        <taxon>Mucoromycota</taxon>
        <taxon>Glomeromycotina</taxon>
        <taxon>Glomeromycetes</taxon>
        <taxon>Diversisporales</taxon>
        <taxon>Gigasporaceae</taxon>
        <taxon>Gigaspora</taxon>
    </lineage>
</organism>
<keyword evidence="3" id="KW-1185">Reference proteome</keyword>
<evidence type="ECO:0000256" key="1">
    <source>
        <dbReference type="SAM" id="Phobius"/>
    </source>
</evidence>
<accession>A0A397TWB3</accession>
<evidence type="ECO:0000313" key="3">
    <source>
        <dbReference type="Proteomes" id="UP000266673"/>
    </source>
</evidence>
<comment type="caution">
    <text evidence="2">The sequence shown here is derived from an EMBL/GenBank/DDBJ whole genome shotgun (WGS) entry which is preliminary data.</text>
</comment>
<evidence type="ECO:0000313" key="2">
    <source>
        <dbReference type="EMBL" id="RIB01198.1"/>
    </source>
</evidence>
<sequence>MYSTYLTYVDLRKVFQCLKFLFFLFVNNINQVYISIYPYILLGKGVSFNFLMFTFTPRSI</sequence>
<dbReference type="Proteomes" id="UP000266673">
    <property type="component" value="Unassembled WGS sequence"/>
</dbReference>
<keyword evidence="1" id="KW-1133">Transmembrane helix</keyword>
<protein>
    <submittedName>
        <fullName evidence="2">Uncharacterized protein</fullName>
    </submittedName>
</protein>
<reference evidence="2 3" key="1">
    <citation type="submission" date="2018-06" db="EMBL/GenBank/DDBJ databases">
        <title>Comparative genomics reveals the genomic features of Rhizophagus irregularis, R. cerebriforme, R. diaphanum and Gigaspora rosea, and their symbiotic lifestyle signature.</title>
        <authorList>
            <person name="Morin E."/>
            <person name="San Clemente H."/>
            <person name="Chen E.C.H."/>
            <person name="De La Providencia I."/>
            <person name="Hainaut M."/>
            <person name="Kuo A."/>
            <person name="Kohler A."/>
            <person name="Murat C."/>
            <person name="Tang N."/>
            <person name="Roy S."/>
            <person name="Loubradou J."/>
            <person name="Henrissat B."/>
            <person name="Grigoriev I.V."/>
            <person name="Corradi N."/>
            <person name="Roux C."/>
            <person name="Martin F.M."/>
        </authorList>
    </citation>
    <scope>NUCLEOTIDE SEQUENCE [LARGE SCALE GENOMIC DNA]</scope>
    <source>
        <strain evidence="2 3">DAOM 194757</strain>
    </source>
</reference>
<gene>
    <name evidence="2" type="ORF">C2G38_1035192</name>
</gene>